<dbReference type="AlphaFoldDB" id="A0A2V3ZZ88"/>
<sequence length="65" mass="7902">MITNQGQRGHSQRAELRKRLALPILRAFEKWIVNYYPKVLSKRRMGRALSYTYSLFRRLSRYQLD</sequence>
<accession>A0A2V3ZZ88</accession>
<gene>
    <name evidence="2" type="ORF">DF185_09255</name>
</gene>
<dbReference type="OrthoDB" id="9760067at2"/>
<dbReference type="EMBL" id="QFLI01000003">
    <property type="protein sequence ID" value="PXY01646.1"/>
    <property type="molecule type" value="Genomic_DNA"/>
</dbReference>
<protein>
    <recommendedName>
        <fullName evidence="1">Transposase IS66 central domain-containing protein</fullName>
    </recommendedName>
</protein>
<feature type="domain" description="Transposase IS66 central" evidence="1">
    <location>
        <begin position="10"/>
        <end position="64"/>
    </location>
</feature>
<dbReference type="Pfam" id="PF03050">
    <property type="entry name" value="DDE_Tnp_IS66"/>
    <property type="match status" value="1"/>
</dbReference>
<proteinExistence type="predicted"/>
<evidence type="ECO:0000259" key="1">
    <source>
        <dbReference type="Pfam" id="PF03050"/>
    </source>
</evidence>
<reference evidence="2 3" key="1">
    <citation type="submission" date="2018-05" db="EMBL/GenBank/DDBJ databases">
        <title>Marinifilum breve JC075T sp. nov., a marine bacterium isolated from Yongle Blue Hole in the South China Sea.</title>
        <authorList>
            <person name="Fu T."/>
        </authorList>
    </citation>
    <scope>NUCLEOTIDE SEQUENCE [LARGE SCALE GENOMIC DNA]</scope>
    <source>
        <strain evidence="2 3">JC075</strain>
    </source>
</reference>
<dbReference type="InterPro" id="IPR004291">
    <property type="entry name" value="Transposase_IS66_central"/>
</dbReference>
<name>A0A2V3ZZ88_9BACT</name>
<evidence type="ECO:0000313" key="3">
    <source>
        <dbReference type="Proteomes" id="UP000248079"/>
    </source>
</evidence>
<evidence type="ECO:0000313" key="2">
    <source>
        <dbReference type="EMBL" id="PXY01646.1"/>
    </source>
</evidence>
<keyword evidence="3" id="KW-1185">Reference proteome</keyword>
<dbReference type="Proteomes" id="UP000248079">
    <property type="component" value="Unassembled WGS sequence"/>
</dbReference>
<organism evidence="2 3">
    <name type="scientific">Marinifilum breve</name>
    <dbReference type="NCBI Taxonomy" id="2184082"/>
    <lineage>
        <taxon>Bacteria</taxon>
        <taxon>Pseudomonadati</taxon>
        <taxon>Bacteroidota</taxon>
        <taxon>Bacteroidia</taxon>
        <taxon>Marinilabiliales</taxon>
        <taxon>Marinifilaceae</taxon>
    </lineage>
</organism>
<comment type="caution">
    <text evidence="2">The sequence shown here is derived from an EMBL/GenBank/DDBJ whole genome shotgun (WGS) entry which is preliminary data.</text>
</comment>